<dbReference type="InParanoid" id="Q01YJ0"/>
<dbReference type="EMBL" id="CP000473">
    <property type="protein sequence ID" value="ABJ85275.1"/>
    <property type="molecule type" value="Genomic_DNA"/>
</dbReference>
<dbReference type="PANTHER" id="PTHR47992">
    <property type="entry name" value="PROTEIN PHOSPHATASE"/>
    <property type="match status" value="1"/>
</dbReference>
<protein>
    <submittedName>
        <fullName evidence="2">Protein serine/threonine phosphatase</fullName>
    </submittedName>
</protein>
<gene>
    <name evidence="2" type="ordered locus">Acid_4313</name>
</gene>
<name>Q01YJ0_SOLUE</name>
<dbReference type="Gene3D" id="3.60.40.10">
    <property type="entry name" value="PPM-type phosphatase domain"/>
    <property type="match status" value="1"/>
</dbReference>
<proteinExistence type="predicted"/>
<dbReference type="GO" id="GO:0004722">
    <property type="term" value="F:protein serine/threonine phosphatase activity"/>
    <property type="evidence" value="ECO:0007669"/>
    <property type="project" value="InterPro"/>
</dbReference>
<dbReference type="SUPFAM" id="SSF81606">
    <property type="entry name" value="PP2C-like"/>
    <property type="match status" value="1"/>
</dbReference>
<dbReference type="InterPro" id="IPR015655">
    <property type="entry name" value="PP2C"/>
</dbReference>
<organism evidence="2">
    <name type="scientific">Solibacter usitatus (strain Ellin6076)</name>
    <dbReference type="NCBI Taxonomy" id="234267"/>
    <lineage>
        <taxon>Bacteria</taxon>
        <taxon>Pseudomonadati</taxon>
        <taxon>Acidobacteriota</taxon>
        <taxon>Terriglobia</taxon>
        <taxon>Bryobacterales</taxon>
        <taxon>Solibacteraceae</taxon>
        <taxon>Candidatus Solibacter</taxon>
    </lineage>
</organism>
<dbReference type="SMART" id="SM00331">
    <property type="entry name" value="PP2C_SIG"/>
    <property type="match status" value="1"/>
</dbReference>
<dbReference type="KEGG" id="sus:Acid_4313"/>
<dbReference type="OrthoDB" id="9801841at2"/>
<accession>Q01YJ0</accession>
<dbReference type="SMART" id="SM00332">
    <property type="entry name" value="PP2Cc"/>
    <property type="match status" value="1"/>
</dbReference>
<evidence type="ECO:0000259" key="1">
    <source>
        <dbReference type="PROSITE" id="PS51746"/>
    </source>
</evidence>
<dbReference type="InterPro" id="IPR036457">
    <property type="entry name" value="PPM-type-like_dom_sf"/>
</dbReference>
<dbReference type="PROSITE" id="PS51746">
    <property type="entry name" value="PPM_2"/>
    <property type="match status" value="1"/>
</dbReference>
<dbReference type="InterPro" id="IPR001932">
    <property type="entry name" value="PPM-type_phosphatase-like_dom"/>
</dbReference>
<reference evidence="2" key="1">
    <citation type="submission" date="2006-10" db="EMBL/GenBank/DDBJ databases">
        <title>Complete sequence of Solibacter usitatus Ellin6076.</title>
        <authorList>
            <consortium name="US DOE Joint Genome Institute"/>
            <person name="Copeland A."/>
            <person name="Lucas S."/>
            <person name="Lapidus A."/>
            <person name="Barry K."/>
            <person name="Detter J.C."/>
            <person name="Glavina del Rio T."/>
            <person name="Hammon N."/>
            <person name="Israni S."/>
            <person name="Dalin E."/>
            <person name="Tice H."/>
            <person name="Pitluck S."/>
            <person name="Thompson L.S."/>
            <person name="Brettin T."/>
            <person name="Bruce D."/>
            <person name="Han C."/>
            <person name="Tapia R."/>
            <person name="Gilna P."/>
            <person name="Schmutz J."/>
            <person name="Larimer F."/>
            <person name="Land M."/>
            <person name="Hauser L."/>
            <person name="Kyrpides N."/>
            <person name="Mikhailova N."/>
            <person name="Janssen P.H."/>
            <person name="Kuske C.R."/>
            <person name="Richardson P."/>
        </authorList>
    </citation>
    <scope>NUCLEOTIDE SEQUENCE</scope>
    <source>
        <strain evidence="2">Ellin6076</strain>
    </source>
</reference>
<dbReference type="AlphaFoldDB" id="Q01YJ0"/>
<dbReference type="HOGENOM" id="CLU_034545_4_1_0"/>
<sequence length="248" mass="27027">MMLAYGATHRGRKRENNEDAFHIEEPLSIAILADGMGGESCGEVGSAITVRAVREYMSAPEAGLSREEVVKEAIRAANRQVIEAAKVRTECDGMGSTIVMALWDGPEVTIANVGDSRAYLHRGGELRQLSYDQNFANELRTKLGFSEERLRTMPNRHVLTMAVGPFEHVLVRTHVERLEPGDRVLLCSDGLHGPVDHDTIARLAGARGKLSHSVEALIACALENGGPDNVTAVLLEYSDNNHMDQTNG</sequence>
<dbReference type="eggNOG" id="COG0631">
    <property type="taxonomic scope" value="Bacteria"/>
</dbReference>
<dbReference type="Pfam" id="PF13672">
    <property type="entry name" value="PP2C_2"/>
    <property type="match status" value="1"/>
</dbReference>
<dbReference type="CDD" id="cd00143">
    <property type="entry name" value="PP2Cc"/>
    <property type="match status" value="1"/>
</dbReference>
<evidence type="ECO:0000313" key="2">
    <source>
        <dbReference type="EMBL" id="ABJ85275.1"/>
    </source>
</evidence>
<feature type="domain" description="PPM-type phosphatase" evidence="1">
    <location>
        <begin position="4"/>
        <end position="237"/>
    </location>
</feature>
<dbReference type="STRING" id="234267.Acid_4313"/>